<keyword evidence="2" id="KW-1185">Reference proteome</keyword>
<evidence type="ECO:0000313" key="2">
    <source>
        <dbReference type="Proteomes" id="UP000763641"/>
    </source>
</evidence>
<proteinExistence type="predicted"/>
<comment type="caution">
    <text evidence="1">The sequence shown here is derived from an EMBL/GenBank/DDBJ whole genome shotgun (WGS) entry which is preliminary data.</text>
</comment>
<organism evidence="1 2">
    <name type="scientific">Sphingomonas longa</name>
    <dbReference type="NCBI Taxonomy" id="2778730"/>
    <lineage>
        <taxon>Bacteria</taxon>
        <taxon>Pseudomonadati</taxon>
        <taxon>Pseudomonadota</taxon>
        <taxon>Alphaproteobacteria</taxon>
        <taxon>Sphingomonadales</taxon>
        <taxon>Sphingomonadaceae</taxon>
        <taxon>Sphingomonas</taxon>
    </lineage>
</organism>
<accession>A0ABS2DB79</accession>
<name>A0ABS2DB79_9SPHN</name>
<gene>
    <name evidence="1" type="ORF">ILT43_17575</name>
</gene>
<sequence>MHGGPREMTCPVGGERFSIWQPTMYSTYGERPDGKPYGYLPFPFPVSECPSNRLIAFDSFSPDEVAKLAGIIDTVEYTRLTTTETTYYRAWWLAERLGRPPQDSLGLLLSAIWQVTPDVSEGSTADRDAEQRRRYQEVFVAEVRRLPAATPAKDRFWLEARAANAARQLGRFGDAEALRKTAEASLSRLPEKKGWDAYLTKLKRVIARRDTGVEPLDMIPQQEADIACAFRPPSNAFDRAFCARPETAARVADMRKSR</sequence>
<reference evidence="1 2" key="1">
    <citation type="submission" date="2020-12" db="EMBL/GenBank/DDBJ databases">
        <title>Sphingomonas sp.</title>
        <authorList>
            <person name="Kim M.K."/>
        </authorList>
    </citation>
    <scope>NUCLEOTIDE SEQUENCE [LARGE SCALE GENOMIC DNA]</scope>
    <source>
        <strain evidence="1 2">BT552</strain>
    </source>
</reference>
<evidence type="ECO:0000313" key="1">
    <source>
        <dbReference type="EMBL" id="MBM6578196.1"/>
    </source>
</evidence>
<protein>
    <submittedName>
        <fullName evidence="1">Uncharacterized protein</fullName>
    </submittedName>
</protein>
<dbReference type="EMBL" id="JAFEMC010000006">
    <property type="protein sequence ID" value="MBM6578196.1"/>
    <property type="molecule type" value="Genomic_DNA"/>
</dbReference>
<dbReference type="Proteomes" id="UP000763641">
    <property type="component" value="Unassembled WGS sequence"/>
</dbReference>
<dbReference type="RefSeq" id="WP_204200288.1">
    <property type="nucleotide sequence ID" value="NZ_JAFEMC010000006.1"/>
</dbReference>